<feature type="transmembrane region" description="Helical" evidence="6">
    <location>
        <begin position="756"/>
        <end position="775"/>
    </location>
</feature>
<evidence type="ECO:0000256" key="1">
    <source>
        <dbReference type="ARBA" id="ARBA00004141"/>
    </source>
</evidence>
<keyword evidence="4 6" id="KW-1133">Transmembrane helix</keyword>
<gene>
    <name evidence="8" type="ORF">PISL3812_09474</name>
</gene>
<proteinExistence type="inferred from homology"/>
<feature type="transmembrane region" description="Helical" evidence="6">
    <location>
        <begin position="843"/>
        <end position="866"/>
    </location>
</feature>
<evidence type="ECO:0000259" key="7">
    <source>
        <dbReference type="PROSITE" id="PS51471"/>
    </source>
</evidence>
<name>A0A0U1MA12_TALIS</name>
<feature type="transmembrane region" description="Helical" evidence="6">
    <location>
        <begin position="469"/>
        <end position="488"/>
    </location>
</feature>
<feature type="transmembrane region" description="Helical" evidence="6">
    <location>
        <begin position="556"/>
        <end position="573"/>
    </location>
</feature>
<evidence type="ECO:0000313" key="8">
    <source>
        <dbReference type="EMBL" id="CRG92415.1"/>
    </source>
</evidence>
<feature type="transmembrane region" description="Helical" evidence="6">
    <location>
        <begin position="811"/>
        <end position="831"/>
    </location>
</feature>
<sequence length="927" mass="102082">MAAKSEVDYGELPTVSLAKLVQGEADAAKDLFTACRDVGFFYLDFRDPSTSKILEDVDKLVTITERTFQLPLEEKQYYNTEKLSTLSKTHGYKAAGLASGPFQEKRDGFESYMIANNALFDLDPEMPFEAPSTITGQREMLEQFVAHMHEYGLVILSTLAQALHIRFQESHRNTVPNTSSLGLLRYLTYGSSDKKVGHIAHTDIGTLAIVFSQTGGLQVLMPGVDEWQYIAPKPGHAIVNVGDSLTALSKGALKSCLHRVVPPPDAWNQTKYSIVYLVRPEHDVNFTAGDGKDWRSLDWHNRKFAILRASHAVQREDATLTGRHGYIGLADTPVLQPGIWQQVNYIRIGSKYSSVRYPSSCIQTSVHLVIDKLAVAMASSNDTPEDDSNDFVVPTDWEETNLRHVCDEIPPSIFLICIGELAERFTYRCITAPMRRIICLFLLLKTVTAEHSQKTMWKILATTLYDRELWAGLASCGVLILFVTSFPMSLDKGAGLPGLIVALVLIGLGFGGIKSNVSPLIAEQYSRKPLRTHTLESGEKVIIDPNLTIQTIYGRYYWVINLGALSVIPASWLELKVSFWAAFLLPLCFWALTAGILALARGKYVVQKPSGSILVKAMRVLWLGLKGGRNLDAAKPSLLAQTRSGSTIPWDDEFVQELKRALVACTVFCVLYVVLVDSVHSGGSVAEAHVYSPIFWICYGQTNSNFVSQAASMQTFGIPNDMMGCFGPIFVLTLLPVLEKVVYPTLGRFRINPKPISRITAGFVTMACTIGYTAGIQDYIYKSPPCYDHPLKGACSDGGRLPNDVNVFLQIPAYALTALSELLAFVTGMEYAYTKAPKSMRSIVSSLFLLTCSIGSILGITLSPVSKDPKVLVQYASLSGVMAVTAVCFLFFFQKYDKIEAKMNVLDSGEDSSANAANHRSQTAEKA</sequence>
<dbReference type="GO" id="GO:0022857">
    <property type="term" value="F:transmembrane transporter activity"/>
    <property type="evidence" value="ECO:0007669"/>
    <property type="project" value="InterPro"/>
</dbReference>
<comment type="similarity">
    <text evidence="2">Belongs to the major facilitator superfamily. Proton-dependent oligopeptide transporter (POT/PTR) (TC 2.A.17) family.</text>
</comment>
<evidence type="ECO:0000256" key="2">
    <source>
        <dbReference type="ARBA" id="ARBA00005982"/>
    </source>
</evidence>
<dbReference type="Gene3D" id="1.20.1250.20">
    <property type="entry name" value="MFS general substrate transporter like domains"/>
    <property type="match status" value="1"/>
</dbReference>
<comment type="subcellular location">
    <subcellularLocation>
        <location evidence="1">Membrane</location>
        <topology evidence="1">Multi-pass membrane protein</topology>
    </subcellularLocation>
</comment>
<evidence type="ECO:0000256" key="6">
    <source>
        <dbReference type="SAM" id="Phobius"/>
    </source>
</evidence>
<feature type="domain" description="Fe2OG dioxygenase" evidence="7">
    <location>
        <begin position="177"/>
        <end position="280"/>
    </location>
</feature>
<evidence type="ECO:0000256" key="4">
    <source>
        <dbReference type="ARBA" id="ARBA00022989"/>
    </source>
</evidence>
<keyword evidence="5 6" id="KW-0472">Membrane</keyword>
<dbReference type="InterPro" id="IPR000109">
    <property type="entry name" value="POT_fam"/>
</dbReference>
<feature type="transmembrane region" description="Helical" evidence="6">
    <location>
        <begin position="579"/>
        <end position="600"/>
    </location>
</feature>
<keyword evidence="9" id="KW-1185">Reference proteome</keyword>
<dbReference type="SUPFAM" id="SSF103473">
    <property type="entry name" value="MFS general substrate transporter"/>
    <property type="match status" value="1"/>
</dbReference>
<dbReference type="GO" id="GO:0044283">
    <property type="term" value="P:small molecule biosynthetic process"/>
    <property type="evidence" value="ECO:0007669"/>
    <property type="project" value="UniProtKB-ARBA"/>
</dbReference>
<dbReference type="EMBL" id="CVMT01000012">
    <property type="protein sequence ID" value="CRG92415.1"/>
    <property type="molecule type" value="Genomic_DNA"/>
</dbReference>
<dbReference type="Gene3D" id="2.60.120.330">
    <property type="entry name" value="B-lactam Antibiotic, Isopenicillin N Synthase, Chain"/>
    <property type="match status" value="1"/>
</dbReference>
<dbReference type="OrthoDB" id="8904098at2759"/>
<dbReference type="SUPFAM" id="SSF51197">
    <property type="entry name" value="Clavaminate synthase-like"/>
    <property type="match status" value="1"/>
</dbReference>
<dbReference type="Proteomes" id="UP000054383">
    <property type="component" value="Unassembled WGS sequence"/>
</dbReference>
<dbReference type="Pfam" id="PF14226">
    <property type="entry name" value="DIOX_N"/>
    <property type="match status" value="1"/>
</dbReference>
<organism evidence="8 9">
    <name type="scientific">Talaromyces islandicus</name>
    <name type="common">Penicillium islandicum</name>
    <dbReference type="NCBI Taxonomy" id="28573"/>
    <lineage>
        <taxon>Eukaryota</taxon>
        <taxon>Fungi</taxon>
        <taxon>Dikarya</taxon>
        <taxon>Ascomycota</taxon>
        <taxon>Pezizomycotina</taxon>
        <taxon>Eurotiomycetes</taxon>
        <taxon>Eurotiomycetidae</taxon>
        <taxon>Eurotiales</taxon>
        <taxon>Trichocomaceae</taxon>
        <taxon>Talaromyces</taxon>
        <taxon>Talaromyces sect. Islandici</taxon>
    </lineage>
</organism>
<evidence type="ECO:0000256" key="5">
    <source>
        <dbReference type="ARBA" id="ARBA00023136"/>
    </source>
</evidence>
<dbReference type="InterPro" id="IPR026992">
    <property type="entry name" value="DIOX_N"/>
</dbReference>
<feature type="transmembrane region" description="Helical" evidence="6">
    <location>
        <begin position="425"/>
        <end position="448"/>
    </location>
</feature>
<keyword evidence="3 6" id="KW-0812">Transmembrane</keyword>
<dbReference type="Pfam" id="PF03171">
    <property type="entry name" value="2OG-FeII_Oxy"/>
    <property type="match status" value="1"/>
</dbReference>
<dbReference type="PANTHER" id="PTHR11654">
    <property type="entry name" value="OLIGOPEPTIDE TRANSPORTER-RELATED"/>
    <property type="match status" value="1"/>
</dbReference>
<dbReference type="GO" id="GO:0016020">
    <property type="term" value="C:membrane"/>
    <property type="evidence" value="ECO:0007669"/>
    <property type="project" value="UniProtKB-SubCell"/>
</dbReference>
<dbReference type="InterPro" id="IPR044861">
    <property type="entry name" value="IPNS-like_FE2OG_OXY"/>
</dbReference>
<dbReference type="Pfam" id="PF00854">
    <property type="entry name" value="PTR2"/>
    <property type="match status" value="1"/>
</dbReference>
<feature type="transmembrane region" description="Helical" evidence="6">
    <location>
        <begin position="872"/>
        <end position="893"/>
    </location>
</feature>
<dbReference type="AlphaFoldDB" id="A0A0U1MA12"/>
<evidence type="ECO:0000313" key="9">
    <source>
        <dbReference type="Proteomes" id="UP000054383"/>
    </source>
</evidence>
<protein>
    <submittedName>
        <fullName evidence="8">Peptide transporter PTR2</fullName>
    </submittedName>
</protein>
<dbReference type="PROSITE" id="PS51471">
    <property type="entry name" value="FE2OG_OXY"/>
    <property type="match status" value="1"/>
</dbReference>
<reference evidence="8 9" key="1">
    <citation type="submission" date="2015-04" db="EMBL/GenBank/DDBJ databases">
        <authorList>
            <person name="Syromyatnikov M.Y."/>
            <person name="Popov V.N."/>
        </authorList>
    </citation>
    <scope>NUCLEOTIDE SEQUENCE [LARGE SCALE GENOMIC DNA]</scope>
    <source>
        <strain evidence="8">WF-38-12</strain>
    </source>
</reference>
<dbReference type="InterPro" id="IPR005123">
    <property type="entry name" value="Oxoglu/Fe-dep_dioxygenase_dom"/>
</dbReference>
<dbReference type="InterPro" id="IPR027443">
    <property type="entry name" value="IPNS-like_sf"/>
</dbReference>
<evidence type="ECO:0000256" key="3">
    <source>
        <dbReference type="ARBA" id="ARBA00022692"/>
    </source>
</evidence>
<dbReference type="InterPro" id="IPR036259">
    <property type="entry name" value="MFS_trans_sf"/>
</dbReference>
<feature type="transmembrane region" description="Helical" evidence="6">
    <location>
        <begin position="494"/>
        <end position="513"/>
    </location>
</feature>
<accession>A0A0U1MA12</accession>